<feature type="chain" id="PRO_5024323722" description="DUF4142 domain-containing protein" evidence="2">
    <location>
        <begin position="26"/>
        <end position="200"/>
    </location>
</feature>
<reference evidence="3 4" key="1">
    <citation type="submission" date="2019-08" db="EMBL/GenBank/DDBJ databases">
        <authorList>
            <person name="Dhanesh K."/>
            <person name="Kumar G."/>
            <person name="Sasikala C."/>
            <person name="Venkata Ramana C."/>
        </authorList>
    </citation>
    <scope>NUCLEOTIDE SEQUENCE [LARGE SCALE GENOMIC DNA]</scope>
    <source>
        <strain evidence="3 4">JC645</strain>
    </source>
</reference>
<evidence type="ECO:0000256" key="1">
    <source>
        <dbReference type="SAM" id="Coils"/>
    </source>
</evidence>
<dbReference type="RefSeq" id="WP_150077233.1">
    <property type="nucleotide sequence ID" value="NZ_VWOX01000008.1"/>
</dbReference>
<sequence length="200" mass="22520">MSHLGRFCRVFLVVILVAIPVACSAQESDRESTSPPKTRYELDLQYAQTRLRLAEVELAAVMEIERAAPGTISKLAIERLKSSVAIAKEQLAQAELASVTGPGQVRLRQAEEKERLARLDLQTAQQQREKGQISELELERLRLKHELAKLSLVILKEPEHFSTLLHFVEAKVDRLGDEILSLDQRLSKLEPVRGVLPKSR</sequence>
<proteinExistence type="predicted"/>
<evidence type="ECO:0008006" key="5">
    <source>
        <dbReference type="Google" id="ProtNLM"/>
    </source>
</evidence>
<feature type="signal peptide" evidence="2">
    <location>
        <begin position="1"/>
        <end position="25"/>
    </location>
</feature>
<organism evidence="3 4">
    <name type="scientific">Roseiconus nitratireducens</name>
    <dbReference type="NCBI Taxonomy" id="2605748"/>
    <lineage>
        <taxon>Bacteria</taxon>
        <taxon>Pseudomonadati</taxon>
        <taxon>Planctomycetota</taxon>
        <taxon>Planctomycetia</taxon>
        <taxon>Pirellulales</taxon>
        <taxon>Pirellulaceae</taxon>
        <taxon>Roseiconus</taxon>
    </lineage>
</organism>
<evidence type="ECO:0000313" key="4">
    <source>
        <dbReference type="Proteomes" id="UP000324479"/>
    </source>
</evidence>
<evidence type="ECO:0000313" key="3">
    <source>
        <dbReference type="EMBL" id="KAA5542085.1"/>
    </source>
</evidence>
<keyword evidence="2" id="KW-0732">Signal</keyword>
<protein>
    <recommendedName>
        <fullName evidence="5">DUF4142 domain-containing protein</fullName>
    </recommendedName>
</protein>
<name>A0A5M6DA68_9BACT</name>
<dbReference type="Proteomes" id="UP000324479">
    <property type="component" value="Unassembled WGS sequence"/>
</dbReference>
<feature type="coiled-coil region" evidence="1">
    <location>
        <begin position="77"/>
        <end position="153"/>
    </location>
</feature>
<dbReference type="AlphaFoldDB" id="A0A5M6DA68"/>
<evidence type="ECO:0000256" key="2">
    <source>
        <dbReference type="SAM" id="SignalP"/>
    </source>
</evidence>
<gene>
    <name evidence="3" type="ORF">FYK55_14850</name>
</gene>
<keyword evidence="4" id="KW-1185">Reference proteome</keyword>
<accession>A0A5M6DA68</accession>
<dbReference type="EMBL" id="VWOX01000008">
    <property type="protein sequence ID" value="KAA5542085.1"/>
    <property type="molecule type" value="Genomic_DNA"/>
</dbReference>
<comment type="caution">
    <text evidence="3">The sequence shown here is derived from an EMBL/GenBank/DDBJ whole genome shotgun (WGS) entry which is preliminary data.</text>
</comment>
<keyword evidence="1" id="KW-0175">Coiled coil</keyword>